<protein>
    <submittedName>
        <fullName evidence="1">Uncharacterized protein</fullName>
    </submittedName>
</protein>
<sequence length="289" mass="32875">MGKKGKKSKRQKGIKLDANEVALIKILNNMQKMQALVYDKIEKKQYSEAASRERDAITYLATQENAMTNASVALAKSRRDEQGGNHFATALVESYRVLMFIEFDFRKNYGNVIEVYNDLASKYSHLVTLDTQILEENVPSSISIDMKSLQLFYELALIRTDKSLSKIPIIKSFILREMKDEATMKDETTGKKIMILKAHTIDALRVVKEYKTAIDLDGELVLGNIANLLESKPFETTASLLVSFVERYRIEKYQSLPSAKARNYSVMYGLLHSIPEELMTMIVSDMTIC</sequence>
<proteinExistence type="predicted"/>
<accession>A0AAD3D598</accession>
<dbReference type="Proteomes" id="UP001054902">
    <property type="component" value="Unassembled WGS sequence"/>
</dbReference>
<comment type="caution">
    <text evidence="1">The sequence shown here is derived from an EMBL/GenBank/DDBJ whole genome shotgun (WGS) entry which is preliminary data.</text>
</comment>
<dbReference type="EMBL" id="BLLK01000057">
    <property type="protein sequence ID" value="GFH57015.1"/>
    <property type="molecule type" value="Genomic_DNA"/>
</dbReference>
<evidence type="ECO:0000313" key="1">
    <source>
        <dbReference type="EMBL" id="GFH57015.1"/>
    </source>
</evidence>
<reference evidence="1 2" key="1">
    <citation type="journal article" date="2021" name="Sci. Rep.">
        <title>The genome of the diatom Chaetoceros tenuissimus carries an ancient integrated fragment of an extant virus.</title>
        <authorList>
            <person name="Hongo Y."/>
            <person name="Kimura K."/>
            <person name="Takaki Y."/>
            <person name="Yoshida Y."/>
            <person name="Baba S."/>
            <person name="Kobayashi G."/>
            <person name="Nagasaki K."/>
            <person name="Hano T."/>
            <person name="Tomaru Y."/>
        </authorList>
    </citation>
    <scope>NUCLEOTIDE SEQUENCE [LARGE SCALE GENOMIC DNA]</scope>
    <source>
        <strain evidence="1 2">NIES-3715</strain>
    </source>
</reference>
<gene>
    <name evidence="1" type="ORF">CTEN210_13491</name>
</gene>
<evidence type="ECO:0000313" key="2">
    <source>
        <dbReference type="Proteomes" id="UP001054902"/>
    </source>
</evidence>
<name>A0AAD3D598_9STRA</name>
<organism evidence="1 2">
    <name type="scientific">Chaetoceros tenuissimus</name>
    <dbReference type="NCBI Taxonomy" id="426638"/>
    <lineage>
        <taxon>Eukaryota</taxon>
        <taxon>Sar</taxon>
        <taxon>Stramenopiles</taxon>
        <taxon>Ochrophyta</taxon>
        <taxon>Bacillariophyta</taxon>
        <taxon>Coscinodiscophyceae</taxon>
        <taxon>Chaetocerotophycidae</taxon>
        <taxon>Chaetocerotales</taxon>
        <taxon>Chaetocerotaceae</taxon>
        <taxon>Chaetoceros</taxon>
    </lineage>
</organism>
<keyword evidence="2" id="KW-1185">Reference proteome</keyword>
<dbReference type="AlphaFoldDB" id="A0AAD3D598"/>